<dbReference type="Pfam" id="PF04019">
    <property type="entry name" value="DUF359"/>
    <property type="match status" value="1"/>
</dbReference>
<dbReference type="AlphaFoldDB" id="A0A7C8DDN1"/>
<evidence type="ECO:0000256" key="3">
    <source>
        <dbReference type="ARBA" id="ARBA00022777"/>
    </source>
</evidence>
<dbReference type="UniPathway" id="UPA00241"/>
<feature type="binding site" evidence="6">
    <location>
        <position position="71"/>
    </location>
    <ligand>
        <name>GTP</name>
        <dbReference type="ChEBI" id="CHEBI:37565"/>
    </ligand>
</feature>
<keyword evidence="2 6" id="KW-0547">Nucleotide-binding</keyword>
<keyword evidence="5 6" id="KW-0342">GTP-binding</keyword>
<sequence length="200" mass="21692">MAGVHRGARPREVGAGKGDGNSHSGALRPARAVMYRMLPAMSAELSQPLGQVLKTVPVSLRDSQCVVTIGDRTTLAVAKSGCEPHLAIVDFKTHRHQQLSADERQALARICTDRVLRVRNPAGGITRELWDAVASTAGQRTRTRIEVDGEEDLATLAVLALCPDDSQVLYGQPGEGLVHLSLGPELRQRARTFLDRMKEN</sequence>
<keyword evidence="4 6" id="KW-0173">Coenzyme A biosynthesis</keyword>
<evidence type="ECO:0000313" key="8">
    <source>
        <dbReference type="EMBL" id="HIG63767.1"/>
    </source>
</evidence>
<evidence type="ECO:0000256" key="2">
    <source>
        <dbReference type="ARBA" id="ARBA00022741"/>
    </source>
</evidence>
<dbReference type="GO" id="GO:0015937">
    <property type="term" value="P:coenzyme A biosynthetic process"/>
    <property type="evidence" value="ECO:0007669"/>
    <property type="project" value="UniProtKB-UniRule"/>
</dbReference>
<feature type="binding site" evidence="6">
    <location>
        <position position="151"/>
    </location>
    <ligand>
        <name>GTP</name>
        <dbReference type="ChEBI" id="CHEBI:37565"/>
    </ligand>
</feature>
<evidence type="ECO:0000256" key="7">
    <source>
        <dbReference type="SAM" id="MobiDB-lite"/>
    </source>
</evidence>
<keyword evidence="1 6" id="KW-0808">Transferase</keyword>
<comment type="similarity">
    <text evidence="6">Belongs to the GTP-dependent DPCK family.</text>
</comment>
<dbReference type="PANTHER" id="PTHR40732:SF1">
    <property type="entry name" value="GTP-DEPENDENT DEPHOSPHO-COA KINASE"/>
    <property type="match status" value="1"/>
</dbReference>
<name>A0A7C8DDN1_9ARCH</name>
<organism evidence="8 9">
    <name type="scientific">Marine Group III euryarchaeote</name>
    <dbReference type="NCBI Taxonomy" id="2173149"/>
    <lineage>
        <taxon>Archaea</taxon>
        <taxon>Methanobacteriati</taxon>
        <taxon>Thermoplasmatota</taxon>
        <taxon>Thermoplasmata</taxon>
        <taxon>Candidatus Thermoprofundales</taxon>
    </lineage>
</organism>
<dbReference type="InterPro" id="IPR007164">
    <property type="entry name" value="GTP-dep_dephospho-CoA_kin"/>
</dbReference>
<comment type="pathway">
    <text evidence="6">Cofactor biosynthesis; coenzyme A biosynthesis.</text>
</comment>
<accession>A0A7C8DDN1</accession>
<feature type="region of interest" description="Disordered" evidence="7">
    <location>
        <begin position="1"/>
        <end position="26"/>
    </location>
</feature>
<protein>
    <recommendedName>
        <fullName evidence="6">GTP-dependent dephospho-CoA kinase</fullName>
        <ecNumber evidence="6">2.7.1.237</ecNumber>
    </recommendedName>
    <alternativeName>
        <fullName evidence="6">Dephospho-coenzyme A kinase</fullName>
        <shortName evidence="6">DPCK</shortName>
    </alternativeName>
</protein>
<feature type="binding site" evidence="6">
    <location>
        <position position="90"/>
    </location>
    <ligand>
        <name>GTP</name>
        <dbReference type="ChEBI" id="CHEBI:37565"/>
    </ligand>
</feature>
<feature type="binding site" evidence="6">
    <location>
        <position position="92"/>
    </location>
    <ligand>
        <name>GTP</name>
        <dbReference type="ChEBI" id="CHEBI:37565"/>
    </ligand>
</feature>
<proteinExistence type="inferred from homology"/>
<dbReference type="HAMAP" id="MF_00590">
    <property type="entry name" value="Dephospho_CoA_kinase_GTP_dep"/>
    <property type="match status" value="1"/>
</dbReference>
<comment type="caution">
    <text evidence="6">Lacks conserved residue(s) required for the propagation of feature annotation.</text>
</comment>
<dbReference type="EMBL" id="DUAV01000027">
    <property type="protein sequence ID" value="HIG63767.1"/>
    <property type="molecule type" value="Genomic_DNA"/>
</dbReference>
<reference evidence="9" key="1">
    <citation type="journal article" date="2019" name="bioRxiv">
        <title>Genome diversification in globally distributed novel marine Proteobacteria is linked to environmental adaptation.</title>
        <authorList>
            <person name="Zhou Z."/>
            <person name="Tran P.Q."/>
            <person name="Kieft K."/>
            <person name="Anantharaman K."/>
        </authorList>
    </citation>
    <scope>NUCLEOTIDE SEQUENCE [LARGE SCALE GENOMIC DNA]</scope>
</reference>
<dbReference type="GO" id="GO:0016301">
    <property type="term" value="F:kinase activity"/>
    <property type="evidence" value="ECO:0007669"/>
    <property type="project" value="UniProtKB-UniRule"/>
</dbReference>
<comment type="function">
    <text evidence="6">Catalyzes the GTP-dependent phosphorylation of the 3'-hydroxyl group of dephosphocoenzyme A to form coenzyme A (CoA).</text>
</comment>
<comment type="caution">
    <text evidence="8">The sequence shown here is derived from an EMBL/GenBank/DDBJ whole genome shotgun (WGS) entry which is preliminary data.</text>
</comment>
<evidence type="ECO:0000256" key="1">
    <source>
        <dbReference type="ARBA" id="ARBA00022679"/>
    </source>
</evidence>
<comment type="catalytic activity">
    <reaction evidence="6">
        <text>3'-dephospho-CoA + GTP = GDP + CoA + H(+)</text>
        <dbReference type="Rhea" id="RHEA:61156"/>
        <dbReference type="ChEBI" id="CHEBI:15378"/>
        <dbReference type="ChEBI" id="CHEBI:37565"/>
        <dbReference type="ChEBI" id="CHEBI:57287"/>
        <dbReference type="ChEBI" id="CHEBI:57328"/>
        <dbReference type="ChEBI" id="CHEBI:58189"/>
        <dbReference type="EC" id="2.7.1.237"/>
    </reaction>
</comment>
<evidence type="ECO:0000256" key="6">
    <source>
        <dbReference type="HAMAP-Rule" id="MF_00590"/>
    </source>
</evidence>
<dbReference type="GO" id="GO:0005525">
    <property type="term" value="F:GTP binding"/>
    <property type="evidence" value="ECO:0007669"/>
    <property type="project" value="UniProtKB-UniRule"/>
</dbReference>
<dbReference type="PANTHER" id="PTHR40732">
    <property type="entry name" value="UPF0218 PROTEIN TK1697"/>
    <property type="match status" value="1"/>
</dbReference>
<dbReference type="Proteomes" id="UP000589516">
    <property type="component" value="Unassembled WGS sequence"/>
</dbReference>
<keyword evidence="3 6" id="KW-0418">Kinase</keyword>
<gene>
    <name evidence="8" type="ORF">EYQ16_04545</name>
</gene>
<evidence type="ECO:0000256" key="4">
    <source>
        <dbReference type="ARBA" id="ARBA00022993"/>
    </source>
</evidence>
<evidence type="ECO:0000256" key="5">
    <source>
        <dbReference type="ARBA" id="ARBA00023134"/>
    </source>
</evidence>
<dbReference type="EC" id="2.7.1.237" evidence="6"/>
<evidence type="ECO:0000313" key="9">
    <source>
        <dbReference type="Proteomes" id="UP000589516"/>
    </source>
</evidence>